<evidence type="ECO:0000313" key="3">
    <source>
        <dbReference type="Proteomes" id="UP000622547"/>
    </source>
</evidence>
<feature type="transmembrane region" description="Helical" evidence="1">
    <location>
        <begin position="104"/>
        <end position="122"/>
    </location>
</feature>
<evidence type="ECO:0000256" key="1">
    <source>
        <dbReference type="SAM" id="Phobius"/>
    </source>
</evidence>
<sequence>MGPTTPVSDSSTGLLRTVLVLDAAVFFGAALLNFGLKVPLGFTTLRFADSIWQAGTGEAVIGAALLAAGLTRGRRLSWVALVMSVLGIAIGLTSERVQGAARDLHALMVPLAVLVLALLLVAGRRNRRQSAADRAASTAEAK</sequence>
<keyword evidence="1" id="KW-0472">Membrane</keyword>
<accession>A0A8J3U0H5</accession>
<comment type="caution">
    <text evidence="2">The sequence shown here is derived from an EMBL/GenBank/DDBJ whole genome shotgun (WGS) entry which is preliminary data.</text>
</comment>
<dbReference type="AlphaFoldDB" id="A0A8J3U0H5"/>
<proteinExistence type="predicted"/>
<feature type="transmembrane region" description="Helical" evidence="1">
    <location>
        <begin position="14"/>
        <end position="36"/>
    </location>
</feature>
<evidence type="ECO:0000313" key="2">
    <source>
        <dbReference type="EMBL" id="GII35981.1"/>
    </source>
</evidence>
<dbReference type="Proteomes" id="UP000622547">
    <property type="component" value="Unassembled WGS sequence"/>
</dbReference>
<feature type="transmembrane region" description="Helical" evidence="1">
    <location>
        <begin position="76"/>
        <end position="92"/>
    </location>
</feature>
<keyword evidence="1" id="KW-0812">Transmembrane</keyword>
<name>A0A8J3U0H5_9ACTN</name>
<keyword evidence="3" id="KW-1185">Reference proteome</keyword>
<keyword evidence="1" id="KW-1133">Transmembrane helix</keyword>
<protein>
    <submittedName>
        <fullName evidence="2">Uncharacterized protein</fullName>
    </submittedName>
</protein>
<dbReference type="EMBL" id="BOOP01000003">
    <property type="protein sequence ID" value="GII35981.1"/>
    <property type="molecule type" value="Genomic_DNA"/>
</dbReference>
<organism evidence="2 3">
    <name type="scientific">Planotetraspora phitsanulokensis</name>
    <dbReference type="NCBI Taxonomy" id="575192"/>
    <lineage>
        <taxon>Bacteria</taxon>
        <taxon>Bacillati</taxon>
        <taxon>Actinomycetota</taxon>
        <taxon>Actinomycetes</taxon>
        <taxon>Streptosporangiales</taxon>
        <taxon>Streptosporangiaceae</taxon>
        <taxon>Planotetraspora</taxon>
    </lineage>
</organism>
<gene>
    <name evidence="2" type="ORF">Pph01_09840</name>
</gene>
<reference evidence="2 3" key="1">
    <citation type="submission" date="2021-01" db="EMBL/GenBank/DDBJ databases">
        <title>Whole genome shotgun sequence of Planotetraspora phitsanulokensis NBRC 104273.</title>
        <authorList>
            <person name="Komaki H."/>
            <person name="Tamura T."/>
        </authorList>
    </citation>
    <scope>NUCLEOTIDE SEQUENCE [LARGE SCALE GENOMIC DNA]</scope>
    <source>
        <strain evidence="2 3">NBRC 104273</strain>
    </source>
</reference>